<evidence type="ECO:0000313" key="3">
    <source>
        <dbReference type="Proteomes" id="UP001174050"/>
    </source>
</evidence>
<dbReference type="Proteomes" id="UP001174050">
    <property type="component" value="Unassembled WGS sequence"/>
</dbReference>
<evidence type="ECO:0000313" key="2">
    <source>
        <dbReference type="EMBL" id="MDN3295661.1"/>
    </source>
</evidence>
<dbReference type="EMBL" id="JAUEPL010000023">
    <property type="protein sequence ID" value="MDN3295661.1"/>
    <property type="molecule type" value="Genomic_DNA"/>
</dbReference>
<comment type="caution">
    <text evidence="2">The sequence shown here is derived from an EMBL/GenBank/DDBJ whole genome shotgun (WGS) entry which is preliminary data.</text>
</comment>
<dbReference type="Pfam" id="PF09957">
    <property type="entry name" value="VapB_antitoxin"/>
    <property type="match status" value="1"/>
</dbReference>
<reference evidence="2" key="1">
    <citation type="submission" date="2023-06" db="EMBL/GenBank/DDBJ databases">
        <title>WGS-Sequencing of Streptomyces ficellus isolate 21 collected from sand in Gara Djebilet Iron Mine in Algeria.</title>
        <authorList>
            <person name="Zegers G.P."/>
            <person name="Gomez A."/>
            <person name="Gueddou A."/>
            <person name="Zahara A.F."/>
            <person name="Worth M."/>
            <person name="Sevigny J.L."/>
            <person name="Tisa L."/>
        </authorList>
    </citation>
    <scope>NUCLEOTIDE SEQUENCE</scope>
    <source>
        <strain evidence="2">AS11</strain>
    </source>
</reference>
<protein>
    <submittedName>
        <fullName evidence="2">Type II toxin-antitoxin system VapB family antitoxin</fullName>
    </submittedName>
</protein>
<feature type="region of interest" description="Disordered" evidence="1">
    <location>
        <begin position="69"/>
        <end position="88"/>
    </location>
</feature>
<dbReference type="InterPro" id="IPR019239">
    <property type="entry name" value="VapB_antitoxin"/>
</dbReference>
<sequence length="88" mass="9997">MSRTVIDLDDEALAEAAKELGTTTKRDTINTALREVTARYRRLRALENSRRLVREGGVDIDILLDKRKYRGGVRDQEPSEPNETPRSA</sequence>
<name>A0ABT7Z9C9_9ACTN</name>
<gene>
    <name evidence="2" type="ORF">QWM81_16695</name>
</gene>
<evidence type="ECO:0000256" key="1">
    <source>
        <dbReference type="SAM" id="MobiDB-lite"/>
    </source>
</evidence>
<feature type="compositionally biased region" description="Polar residues" evidence="1">
    <location>
        <begin position="79"/>
        <end position="88"/>
    </location>
</feature>
<keyword evidence="3" id="KW-1185">Reference proteome</keyword>
<organism evidence="2 3">
    <name type="scientific">Streptomyces ficellus</name>
    <dbReference type="NCBI Taxonomy" id="1977088"/>
    <lineage>
        <taxon>Bacteria</taxon>
        <taxon>Bacillati</taxon>
        <taxon>Actinomycetota</taxon>
        <taxon>Actinomycetes</taxon>
        <taxon>Kitasatosporales</taxon>
        <taxon>Streptomycetaceae</taxon>
        <taxon>Streptomyces</taxon>
    </lineage>
</organism>
<proteinExistence type="predicted"/>
<dbReference type="RefSeq" id="WP_290112803.1">
    <property type="nucleotide sequence ID" value="NZ_JAUEPL010000023.1"/>
</dbReference>
<accession>A0ABT7Z9C9</accession>